<dbReference type="STRING" id="264951.A0A443HLZ7"/>
<dbReference type="EMBL" id="RCNU01000011">
    <property type="protein sequence ID" value="RWQ92839.1"/>
    <property type="molecule type" value="Genomic_DNA"/>
</dbReference>
<evidence type="ECO:0008006" key="3">
    <source>
        <dbReference type="Google" id="ProtNLM"/>
    </source>
</evidence>
<dbReference type="GeneID" id="39598450"/>
<sequence>MRRGRGRGRGSQRKFGRRGPDEIFEHLQAVFHDPNRRQNARRQFANLRMKTYQKYNDFLAEFMRLAGEAGVNPGDYKDEMYDKITSSLRNLVIGQYYQTENFNNLRDACHQAAYALQVSDETGRKTILQIAERDKIRRSFKAAWE</sequence>
<dbReference type="Proteomes" id="UP000283841">
    <property type="component" value="Unassembled WGS sequence"/>
</dbReference>
<evidence type="ECO:0000313" key="2">
    <source>
        <dbReference type="Proteomes" id="UP000283841"/>
    </source>
</evidence>
<gene>
    <name evidence="1" type="ORF">C8Q69DRAFT_446975</name>
</gene>
<name>A0A443HLZ7_BYSSP</name>
<organism evidence="1 2">
    <name type="scientific">Byssochlamys spectabilis</name>
    <name type="common">Paecilomyces variotii</name>
    <dbReference type="NCBI Taxonomy" id="264951"/>
    <lineage>
        <taxon>Eukaryota</taxon>
        <taxon>Fungi</taxon>
        <taxon>Dikarya</taxon>
        <taxon>Ascomycota</taxon>
        <taxon>Pezizomycotina</taxon>
        <taxon>Eurotiomycetes</taxon>
        <taxon>Eurotiomycetidae</taxon>
        <taxon>Eurotiales</taxon>
        <taxon>Thermoascaceae</taxon>
        <taxon>Paecilomyces</taxon>
    </lineage>
</organism>
<keyword evidence="2" id="KW-1185">Reference proteome</keyword>
<evidence type="ECO:0000313" key="1">
    <source>
        <dbReference type="EMBL" id="RWQ92839.1"/>
    </source>
</evidence>
<dbReference type="AlphaFoldDB" id="A0A443HLZ7"/>
<proteinExistence type="predicted"/>
<reference evidence="1 2" key="1">
    <citation type="journal article" date="2018" name="Front. Microbiol.">
        <title>Genomic and genetic insights into a cosmopolitan fungus, Paecilomyces variotii (Eurotiales).</title>
        <authorList>
            <person name="Urquhart A.S."/>
            <person name="Mondo S.J."/>
            <person name="Makela M.R."/>
            <person name="Hane J.K."/>
            <person name="Wiebenga A."/>
            <person name="He G."/>
            <person name="Mihaltcheva S."/>
            <person name="Pangilinan J."/>
            <person name="Lipzen A."/>
            <person name="Barry K."/>
            <person name="de Vries R.P."/>
            <person name="Grigoriev I.V."/>
            <person name="Idnurm A."/>
        </authorList>
    </citation>
    <scope>NUCLEOTIDE SEQUENCE [LARGE SCALE GENOMIC DNA]</scope>
    <source>
        <strain evidence="1 2">CBS 101075</strain>
    </source>
</reference>
<accession>A0A443HLZ7</accession>
<comment type="caution">
    <text evidence="1">The sequence shown here is derived from an EMBL/GenBank/DDBJ whole genome shotgun (WGS) entry which is preliminary data.</text>
</comment>
<protein>
    <recommendedName>
        <fullName evidence="3">Retrotransposon gag domain-containing protein</fullName>
    </recommendedName>
</protein>
<dbReference type="RefSeq" id="XP_028482484.1">
    <property type="nucleotide sequence ID" value="XM_028629173.1"/>
</dbReference>
<dbReference type="VEuPathDB" id="FungiDB:C8Q69DRAFT_446975"/>